<comment type="subcellular location">
    <subcellularLocation>
        <location evidence="1">Cell outer membrane</location>
    </subcellularLocation>
</comment>
<evidence type="ECO:0000256" key="6">
    <source>
        <dbReference type="ARBA" id="ARBA00022729"/>
    </source>
</evidence>
<feature type="signal peptide" evidence="11">
    <location>
        <begin position="1"/>
        <end position="24"/>
    </location>
</feature>
<evidence type="ECO:0000256" key="11">
    <source>
        <dbReference type="SAM" id="SignalP"/>
    </source>
</evidence>
<dbReference type="Gene3D" id="3.10.20.310">
    <property type="entry name" value="membrane protein fhac"/>
    <property type="match status" value="3"/>
</dbReference>
<keyword evidence="5" id="KW-0812">Transmembrane</keyword>
<dbReference type="PANTHER" id="PTHR12815:SF47">
    <property type="entry name" value="TRANSLOCATION AND ASSEMBLY MODULE SUBUNIT TAMA"/>
    <property type="match status" value="1"/>
</dbReference>
<dbReference type="Pfam" id="PF17243">
    <property type="entry name" value="POTRA_TamA_1"/>
    <property type="match status" value="1"/>
</dbReference>
<name>A0ABZ0I770_9GAMM</name>
<dbReference type="InterPro" id="IPR039910">
    <property type="entry name" value="D15-like"/>
</dbReference>
<evidence type="ECO:0000256" key="9">
    <source>
        <dbReference type="ARBA" id="ARBA00033063"/>
    </source>
</evidence>
<evidence type="ECO:0000256" key="2">
    <source>
        <dbReference type="ARBA" id="ARBA00010248"/>
    </source>
</evidence>
<keyword evidence="8" id="KW-0998">Cell outer membrane</keyword>
<evidence type="ECO:0000256" key="1">
    <source>
        <dbReference type="ARBA" id="ARBA00004442"/>
    </source>
</evidence>
<evidence type="ECO:0000256" key="4">
    <source>
        <dbReference type="ARBA" id="ARBA00022452"/>
    </source>
</evidence>
<accession>A0ABZ0I770</accession>
<proteinExistence type="inferred from homology"/>
<dbReference type="RefSeq" id="WP_407348956.1">
    <property type="nucleotide sequence ID" value="NZ_CP136864.1"/>
</dbReference>
<organism evidence="13 14">
    <name type="scientific">Congregibacter variabilis</name>
    <dbReference type="NCBI Taxonomy" id="3081200"/>
    <lineage>
        <taxon>Bacteria</taxon>
        <taxon>Pseudomonadati</taxon>
        <taxon>Pseudomonadota</taxon>
        <taxon>Gammaproteobacteria</taxon>
        <taxon>Cellvibrionales</taxon>
        <taxon>Halieaceae</taxon>
        <taxon>Congregibacter</taxon>
    </lineage>
</organism>
<dbReference type="Gene3D" id="2.40.160.50">
    <property type="entry name" value="membrane protein fhac: a member of the omp85/tpsb transporter family"/>
    <property type="match status" value="1"/>
</dbReference>
<gene>
    <name evidence="13" type="ORF">R0135_03955</name>
</gene>
<dbReference type="InterPro" id="IPR010827">
    <property type="entry name" value="BamA/TamA_POTRA"/>
</dbReference>
<keyword evidence="14" id="KW-1185">Reference proteome</keyword>
<evidence type="ECO:0000259" key="12">
    <source>
        <dbReference type="PROSITE" id="PS51779"/>
    </source>
</evidence>
<evidence type="ECO:0000256" key="10">
    <source>
        <dbReference type="ARBA" id="ARBA00093548"/>
    </source>
</evidence>
<dbReference type="InterPro" id="IPR035243">
    <property type="entry name" value="TamA_POTRA_Dom_1"/>
</dbReference>
<dbReference type="Pfam" id="PF01103">
    <property type="entry name" value="Omp85"/>
    <property type="match status" value="1"/>
</dbReference>
<evidence type="ECO:0000256" key="8">
    <source>
        <dbReference type="ARBA" id="ARBA00023237"/>
    </source>
</evidence>
<feature type="chain" id="PRO_5047431478" description="Translocation and assembly module subunit TamA" evidence="11">
    <location>
        <begin position="25"/>
        <end position="586"/>
    </location>
</feature>
<evidence type="ECO:0000256" key="7">
    <source>
        <dbReference type="ARBA" id="ARBA00023136"/>
    </source>
</evidence>
<comment type="similarity">
    <text evidence="2">Belongs to the TamA family.</text>
</comment>
<keyword evidence="4" id="KW-1134">Transmembrane beta strand</keyword>
<dbReference type="Proteomes" id="UP001626537">
    <property type="component" value="Chromosome"/>
</dbReference>
<evidence type="ECO:0000313" key="13">
    <source>
        <dbReference type="EMBL" id="WOJ94320.1"/>
    </source>
</evidence>
<dbReference type="PROSITE" id="PS51779">
    <property type="entry name" value="POTRA"/>
    <property type="match status" value="1"/>
</dbReference>
<reference evidence="13 14" key="1">
    <citation type="submission" date="2023-10" db="EMBL/GenBank/DDBJ databases">
        <title>Two novel species belonging to the OM43/NOR5 clade.</title>
        <authorList>
            <person name="Park M."/>
        </authorList>
    </citation>
    <scope>NUCLEOTIDE SEQUENCE [LARGE SCALE GENOMIC DNA]</scope>
    <source>
        <strain evidence="13 14">IMCC43200</strain>
    </source>
</reference>
<dbReference type="InterPro" id="IPR000184">
    <property type="entry name" value="Bac_surfAg_D15"/>
</dbReference>
<evidence type="ECO:0000256" key="3">
    <source>
        <dbReference type="ARBA" id="ARBA00015419"/>
    </source>
</evidence>
<dbReference type="PANTHER" id="PTHR12815">
    <property type="entry name" value="SORTING AND ASSEMBLY MACHINERY SAMM50 PROTEIN FAMILY MEMBER"/>
    <property type="match status" value="1"/>
</dbReference>
<keyword evidence="7" id="KW-0472">Membrane</keyword>
<keyword evidence="6 11" id="KW-0732">Signal</keyword>
<evidence type="ECO:0000313" key="14">
    <source>
        <dbReference type="Proteomes" id="UP001626537"/>
    </source>
</evidence>
<dbReference type="InterPro" id="IPR034746">
    <property type="entry name" value="POTRA"/>
</dbReference>
<dbReference type="Pfam" id="PF07244">
    <property type="entry name" value="POTRA"/>
    <property type="match status" value="1"/>
</dbReference>
<dbReference type="EMBL" id="CP136864">
    <property type="protein sequence ID" value="WOJ94320.1"/>
    <property type="molecule type" value="Genomic_DNA"/>
</dbReference>
<protein>
    <recommendedName>
        <fullName evidence="3">Translocation and assembly module subunit TamA</fullName>
    </recommendedName>
    <alternativeName>
        <fullName evidence="9">Autotransporter assembly factor TamA</fullName>
    </alternativeName>
</protein>
<evidence type="ECO:0000256" key="5">
    <source>
        <dbReference type="ARBA" id="ARBA00022692"/>
    </source>
</evidence>
<feature type="domain" description="POTRA" evidence="12">
    <location>
        <begin position="188"/>
        <end position="263"/>
    </location>
</feature>
<comment type="subunit">
    <text evidence="10">Interacts with TamB to form the translocation and assembly module (TAM).</text>
</comment>
<sequence>MLKIFAAVSVVLVLTAVSAQLSHAEGLRYGIEGVGKEARENIRAYLGESPKENATAEQFINTAPRLTAEALEALGFYDPVIELQVDRTKRPWAATINVQPGEPLTYTAVSVRILGEGQEDQSLTALMDAQTPKLGDRVHHGRYEVLKQELLQLARRRGYFDADFPESRVAVDVGKRQAALSLVFDAGRRYRFGAVSIDESILDRDLLNRLLPFEPGAPYEQKLLLELRQRLLRLGYFGSVTVLPQLPERVYPDVPIRVALSTASRHSYELGVGFSTDTRQRLSLTWQSPRLNRWGHSQETALRWSPINPQARVTYSIPLDDPANDVLQLIGRLENNEFGDLESEQRELRVRRERTKAGIVRSLQFRGLNEQWGVFSDDFDASFVLAGASVSSRYRRGNAVDPSRGVSQFYSVEGASADLGSDEDLLRFYGTVTALRTLGERWRVVGRVEAGALWTSSDKPSELPPSLAFFAGGDSSIRGFAYQSVGREATAEGFSSAQPNESLIVGGTRLLTGSLELQRYVTEKWRAAVFVDAGDAFDSGDFDARVGLGIGIHYLSPVGALRFEIANPVSESGGSWRVHVNIGAEF</sequence>